<dbReference type="GO" id="GO:0004325">
    <property type="term" value="F:ferrochelatase activity"/>
    <property type="evidence" value="ECO:0007669"/>
    <property type="project" value="InterPro"/>
</dbReference>
<evidence type="ECO:0000313" key="1">
    <source>
        <dbReference type="EMBL" id="STU67466.1"/>
    </source>
</evidence>
<dbReference type="GO" id="GO:0006783">
    <property type="term" value="P:heme biosynthetic process"/>
    <property type="evidence" value="ECO:0007669"/>
    <property type="project" value="InterPro"/>
</dbReference>
<dbReference type="EMBL" id="UGMD01000002">
    <property type="protein sequence ID" value="STU67466.1"/>
    <property type="molecule type" value="Genomic_DNA"/>
</dbReference>
<name>A0A377ZDQ2_KLEPN</name>
<keyword evidence="1" id="KW-0456">Lyase</keyword>
<dbReference type="Gene3D" id="3.40.50.1400">
    <property type="match status" value="1"/>
</dbReference>
<evidence type="ECO:0000313" key="2">
    <source>
        <dbReference type="Proteomes" id="UP000255192"/>
    </source>
</evidence>
<accession>A0A377ZDQ2</accession>
<proteinExistence type="predicted"/>
<gene>
    <name evidence="1" type="primary">hemH_2</name>
    <name evidence="1" type="ORF">NCTC204_00259</name>
</gene>
<reference evidence="1 2" key="1">
    <citation type="submission" date="2018-06" db="EMBL/GenBank/DDBJ databases">
        <authorList>
            <consortium name="Pathogen Informatics"/>
            <person name="Doyle S."/>
        </authorList>
    </citation>
    <scope>NUCLEOTIDE SEQUENCE [LARGE SCALE GENOMIC DNA]</scope>
    <source>
        <strain evidence="1 2">NCTC204</strain>
    </source>
</reference>
<organism evidence="1 2">
    <name type="scientific">Klebsiella pneumoniae</name>
    <dbReference type="NCBI Taxonomy" id="573"/>
    <lineage>
        <taxon>Bacteria</taxon>
        <taxon>Pseudomonadati</taxon>
        <taxon>Pseudomonadota</taxon>
        <taxon>Gammaproteobacteria</taxon>
        <taxon>Enterobacterales</taxon>
        <taxon>Enterobacteriaceae</taxon>
        <taxon>Klebsiella/Raoultella group</taxon>
        <taxon>Klebsiella</taxon>
        <taxon>Klebsiella pneumoniae complex</taxon>
    </lineage>
</organism>
<dbReference type="AlphaFoldDB" id="A0A377ZDQ2"/>
<dbReference type="SUPFAM" id="SSF53800">
    <property type="entry name" value="Chelatase"/>
    <property type="match status" value="1"/>
</dbReference>
<dbReference type="EC" id="4.99.1.1" evidence="1"/>
<sequence length="80" mass="8964">MHQTKTGILLANFRHFPMRPTPGAVKRYLRQFLSDKRVVDTSRLLWWPLLRGVHTADSLPARGEAVSVRVDGRGIAADGV</sequence>
<dbReference type="Proteomes" id="UP000255192">
    <property type="component" value="Unassembled WGS sequence"/>
</dbReference>
<protein>
    <submittedName>
        <fullName evidence="1">Ferrochelatase</fullName>
        <ecNumber evidence="1">4.99.1.1</ecNumber>
    </submittedName>
</protein>
<dbReference type="InterPro" id="IPR001015">
    <property type="entry name" value="Ferrochelatase"/>
</dbReference>
<dbReference type="Pfam" id="PF00762">
    <property type="entry name" value="Ferrochelatase"/>
    <property type="match status" value="1"/>
</dbReference>